<evidence type="ECO:0000313" key="1">
    <source>
        <dbReference type="EMBL" id="KAK3759283.1"/>
    </source>
</evidence>
<accession>A0AAE1D7J5</accession>
<protein>
    <submittedName>
        <fullName evidence="1">Uncharacterized protein</fullName>
    </submittedName>
</protein>
<gene>
    <name evidence="1" type="ORF">RRG08_021230</name>
</gene>
<reference evidence="1" key="1">
    <citation type="journal article" date="2023" name="G3 (Bethesda)">
        <title>A reference genome for the long-term kleptoplast-retaining sea slug Elysia crispata morphotype clarki.</title>
        <authorList>
            <person name="Eastman K.E."/>
            <person name="Pendleton A.L."/>
            <person name="Shaikh M.A."/>
            <person name="Suttiyut T."/>
            <person name="Ogas R."/>
            <person name="Tomko P."/>
            <person name="Gavelis G."/>
            <person name="Widhalm J.R."/>
            <person name="Wisecaver J.H."/>
        </authorList>
    </citation>
    <scope>NUCLEOTIDE SEQUENCE</scope>
    <source>
        <strain evidence="1">ECLA1</strain>
    </source>
</reference>
<comment type="caution">
    <text evidence="1">The sequence shown here is derived from an EMBL/GenBank/DDBJ whole genome shotgun (WGS) entry which is preliminary data.</text>
</comment>
<organism evidence="1 2">
    <name type="scientific">Elysia crispata</name>
    <name type="common">lettuce slug</name>
    <dbReference type="NCBI Taxonomy" id="231223"/>
    <lineage>
        <taxon>Eukaryota</taxon>
        <taxon>Metazoa</taxon>
        <taxon>Spiralia</taxon>
        <taxon>Lophotrochozoa</taxon>
        <taxon>Mollusca</taxon>
        <taxon>Gastropoda</taxon>
        <taxon>Heterobranchia</taxon>
        <taxon>Euthyneura</taxon>
        <taxon>Panpulmonata</taxon>
        <taxon>Sacoglossa</taxon>
        <taxon>Placobranchoidea</taxon>
        <taxon>Plakobranchidae</taxon>
        <taxon>Elysia</taxon>
    </lineage>
</organism>
<evidence type="ECO:0000313" key="2">
    <source>
        <dbReference type="Proteomes" id="UP001283361"/>
    </source>
</evidence>
<name>A0AAE1D7J5_9GAST</name>
<sequence>MVQTREVSIKTRYGIVRGSIQERANQSSGSRPILYSQNPYTGFMVWEPSAGCVAVPLLPIAYFSTIYHSTSYPGAPLVYLYEAT</sequence>
<proteinExistence type="predicted"/>
<keyword evidence="2" id="KW-1185">Reference proteome</keyword>
<dbReference type="Proteomes" id="UP001283361">
    <property type="component" value="Unassembled WGS sequence"/>
</dbReference>
<dbReference type="EMBL" id="JAWDGP010005144">
    <property type="protein sequence ID" value="KAK3759283.1"/>
    <property type="molecule type" value="Genomic_DNA"/>
</dbReference>
<dbReference type="AlphaFoldDB" id="A0AAE1D7J5"/>